<dbReference type="GO" id="GO:0016020">
    <property type="term" value="C:membrane"/>
    <property type="evidence" value="ECO:0007669"/>
    <property type="project" value="UniProtKB-SubCell"/>
</dbReference>
<dbReference type="InterPro" id="IPR006694">
    <property type="entry name" value="Fatty_acid_hydroxylase"/>
</dbReference>
<evidence type="ECO:0000313" key="7">
    <source>
        <dbReference type="EMBL" id="GMH62513.1"/>
    </source>
</evidence>
<comment type="caution">
    <text evidence="7">The sequence shown here is derived from an EMBL/GenBank/DDBJ whole genome shotgun (WGS) entry which is preliminary data.</text>
</comment>
<feature type="domain" description="Fatty acid hydroxylase" evidence="6">
    <location>
        <begin position="116"/>
        <end position="249"/>
    </location>
</feature>
<feature type="transmembrane region" description="Helical" evidence="5">
    <location>
        <begin position="111"/>
        <end position="129"/>
    </location>
</feature>
<evidence type="ECO:0000256" key="2">
    <source>
        <dbReference type="ARBA" id="ARBA00022692"/>
    </source>
</evidence>
<accession>A0A9W7A4H3</accession>
<comment type="subcellular location">
    <subcellularLocation>
        <location evidence="1">Membrane</location>
    </subcellularLocation>
</comment>
<evidence type="ECO:0000256" key="5">
    <source>
        <dbReference type="SAM" id="Phobius"/>
    </source>
</evidence>
<evidence type="ECO:0000313" key="8">
    <source>
        <dbReference type="Proteomes" id="UP001162640"/>
    </source>
</evidence>
<keyword evidence="3 5" id="KW-1133">Transmembrane helix</keyword>
<sequence length="266" mass="31139">MIFTFKKLLSDDLCLFTVGLLSFTHTAPVALHQLVSQSFKHFKLFEQYLIQDKAKTPFDQNKKLFRKVWIDTFLNHFVKIPLSLFLSYPLLSKFLNLDRSTAFEMPLLKLLSYQIIIAALLEDALFYWSHRALHHPYLFKTIHSKHHKFHNLTAYPIASEYTHPIESLVGNILPVLAGPLVLGMNLASTQIWLWIRMLKTCDAHCGYDLPFSPYGWYPLNSARRHDFHHEKGVGSFGSFFVLWDQFCGTDEAYERFQEKKRKNKKP</sequence>
<dbReference type="Proteomes" id="UP001162640">
    <property type="component" value="Unassembled WGS sequence"/>
</dbReference>
<evidence type="ECO:0000256" key="4">
    <source>
        <dbReference type="ARBA" id="ARBA00023136"/>
    </source>
</evidence>
<keyword evidence="2 5" id="KW-0812">Transmembrane</keyword>
<protein>
    <recommendedName>
        <fullName evidence="6">Fatty acid hydroxylase domain-containing protein</fullName>
    </recommendedName>
</protein>
<dbReference type="AlphaFoldDB" id="A0A9W7A4H3"/>
<organism evidence="7 8">
    <name type="scientific">Triparma laevis f. inornata</name>
    <dbReference type="NCBI Taxonomy" id="1714386"/>
    <lineage>
        <taxon>Eukaryota</taxon>
        <taxon>Sar</taxon>
        <taxon>Stramenopiles</taxon>
        <taxon>Ochrophyta</taxon>
        <taxon>Bolidophyceae</taxon>
        <taxon>Parmales</taxon>
        <taxon>Triparmaceae</taxon>
        <taxon>Triparma</taxon>
    </lineage>
</organism>
<name>A0A9W7A4H3_9STRA</name>
<proteinExistence type="predicted"/>
<feature type="transmembrane region" description="Helical" evidence="5">
    <location>
        <begin position="73"/>
        <end position="91"/>
    </location>
</feature>
<feature type="transmembrane region" description="Helical" evidence="5">
    <location>
        <begin position="172"/>
        <end position="195"/>
    </location>
</feature>
<dbReference type="GO" id="GO:0005506">
    <property type="term" value="F:iron ion binding"/>
    <property type="evidence" value="ECO:0007669"/>
    <property type="project" value="InterPro"/>
</dbReference>
<evidence type="ECO:0000256" key="1">
    <source>
        <dbReference type="ARBA" id="ARBA00004370"/>
    </source>
</evidence>
<evidence type="ECO:0000256" key="3">
    <source>
        <dbReference type="ARBA" id="ARBA00022989"/>
    </source>
</evidence>
<reference evidence="8" key="1">
    <citation type="journal article" date="2023" name="Commun. Biol.">
        <title>Genome analysis of Parmales, the sister group of diatoms, reveals the evolutionary specialization of diatoms from phago-mixotrophs to photoautotrophs.</title>
        <authorList>
            <person name="Ban H."/>
            <person name="Sato S."/>
            <person name="Yoshikawa S."/>
            <person name="Yamada K."/>
            <person name="Nakamura Y."/>
            <person name="Ichinomiya M."/>
            <person name="Sato N."/>
            <person name="Blanc-Mathieu R."/>
            <person name="Endo H."/>
            <person name="Kuwata A."/>
            <person name="Ogata H."/>
        </authorList>
    </citation>
    <scope>NUCLEOTIDE SEQUENCE [LARGE SCALE GENOMIC DNA]</scope>
</reference>
<dbReference type="GO" id="GO:0008610">
    <property type="term" value="P:lipid biosynthetic process"/>
    <property type="evidence" value="ECO:0007669"/>
    <property type="project" value="InterPro"/>
</dbReference>
<dbReference type="GO" id="GO:0016491">
    <property type="term" value="F:oxidoreductase activity"/>
    <property type="evidence" value="ECO:0007669"/>
    <property type="project" value="InterPro"/>
</dbReference>
<dbReference type="Pfam" id="PF04116">
    <property type="entry name" value="FA_hydroxylase"/>
    <property type="match status" value="1"/>
</dbReference>
<dbReference type="PANTHER" id="PTHR11863">
    <property type="entry name" value="STEROL DESATURASE"/>
    <property type="match status" value="1"/>
</dbReference>
<keyword evidence="4 5" id="KW-0472">Membrane</keyword>
<dbReference type="InterPro" id="IPR050307">
    <property type="entry name" value="Sterol_Desaturase_Related"/>
</dbReference>
<dbReference type="EMBL" id="BLQM01000092">
    <property type="protein sequence ID" value="GMH62513.1"/>
    <property type="molecule type" value="Genomic_DNA"/>
</dbReference>
<evidence type="ECO:0000259" key="6">
    <source>
        <dbReference type="Pfam" id="PF04116"/>
    </source>
</evidence>
<gene>
    <name evidence="7" type="ORF">TL16_g03492</name>
</gene>